<feature type="transmembrane region" description="Helical" evidence="2">
    <location>
        <begin position="62"/>
        <end position="81"/>
    </location>
</feature>
<dbReference type="KEGG" id="ftj:FTUN_6370"/>
<feature type="transmembrane region" description="Helical" evidence="2">
    <location>
        <begin position="140"/>
        <end position="159"/>
    </location>
</feature>
<protein>
    <submittedName>
        <fullName evidence="3">Uncharacterized protein</fullName>
    </submittedName>
</protein>
<feature type="compositionally biased region" description="Low complexity" evidence="1">
    <location>
        <begin position="118"/>
        <end position="128"/>
    </location>
</feature>
<feature type="region of interest" description="Disordered" evidence="1">
    <location>
        <begin position="96"/>
        <end position="128"/>
    </location>
</feature>
<reference evidence="4" key="1">
    <citation type="submission" date="2020-05" db="EMBL/GenBank/DDBJ databases">
        <title>Frigoriglobus tundricola gen. nov., sp. nov., a psychrotolerant cellulolytic planctomycete of the family Gemmataceae with two divergent copies of 16S rRNA gene.</title>
        <authorList>
            <person name="Kulichevskaya I.S."/>
            <person name="Ivanova A.A."/>
            <person name="Naumoff D.G."/>
            <person name="Beletsky A.V."/>
            <person name="Rijpstra W.I.C."/>
            <person name="Sinninghe Damste J.S."/>
            <person name="Mardanov A.V."/>
            <person name="Ravin N.V."/>
            <person name="Dedysh S.N."/>
        </authorList>
    </citation>
    <scope>NUCLEOTIDE SEQUENCE [LARGE SCALE GENOMIC DNA]</scope>
    <source>
        <strain evidence="4">PL17</strain>
    </source>
</reference>
<keyword evidence="2" id="KW-0472">Membrane</keyword>
<proteinExistence type="predicted"/>
<keyword evidence="2" id="KW-1133">Transmembrane helix</keyword>
<evidence type="ECO:0000313" key="4">
    <source>
        <dbReference type="Proteomes" id="UP000503447"/>
    </source>
</evidence>
<sequence>MNPAVPGSPASYPPDYVATPTAPVVVQAPAGAVVPAAAAATAAPPPQPVQDKELRIYGHSNLFYWWPVWAVGFLMATLTYLDGHVMAIVPQGTKVEQAQPAPGGKTQDVLVTPPGQSVPPASASNSDPSPHLRVAANNNYGVIFTATLLLVVMVTNFTLRGLSSVIAIAGFVITALLFAQLGWWDAILHFLGGLDVRINAGGYLAIAVPMFVIWVFSTFVYDHATYLIFSRGQVRIRAHVGDGEIAVDATGLVLEKKRDDLFRHWLIGLGSGDLHVKSGGPANLDFEMNNVLFVGTKLARIQNLIREKETSPQPSPA</sequence>
<dbReference type="AlphaFoldDB" id="A0A6M5YXR0"/>
<feature type="transmembrane region" description="Helical" evidence="2">
    <location>
        <begin position="204"/>
        <end position="229"/>
    </location>
</feature>
<dbReference type="EMBL" id="CP053452">
    <property type="protein sequence ID" value="QJW98775.1"/>
    <property type="molecule type" value="Genomic_DNA"/>
</dbReference>
<evidence type="ECO:0000256" key="2">
    <source>
        <dbReference type="SAM" id="Phobius"/>
    </source>
</evidence>
<feature type="transmembrane region" description="Helical" evidence="2">
    <location>
        <begin position="166"/>
        <end position="184"/>
    </location>
</feature>
<dbReference type="RefSeq" id="WP_171468884.1">
    <property type="nucleotide sequence ID" value="NZ_CP053452.2"/>
</dbReference>
<evidence type="ECO:0000256" key="1">
    <source>
        <dbReference type="SAM" id="MobiDB-lite"/>
    </source>
</evidence>
<keyword evidence="2" id="KW-0812">Transmembrane</keyword>
<organism evidence="3 4">
    <name type="scientific">Frigoriglobus tundricola</name>
    <dbReference type="NCBI Taxonomy" id="2774151"/>
    <lineage>
        <taxon>Bacteria</taxon>
        <taxon>Pseudomonadati</taxon>
        <taxon>Planctomycetota</taxon>
        <taxon>Planctomycetia</taxon>
        <taxon>Gemmatales</taxon>
        <taxon>Gemmataceae</taxon>
        <taxon>Frigoriglobus</taxon>
    </lineage>
</organism>
<evidence type="ECO:0000313" key="3">
    <source>
        <dbReference type="EMBL" id="QJW98775.1"/>
    </source>
</evidence>
<dbReference type="Proteomes" id="UP000503447">
    <property type="component" value="Chromosome"/>
</dbReference>
<name>A0A6M5YXR0_9BACT</name>
<gene>
    <name evidence="3" type="ORF">FTUN_6370</name>
</gene>
<accession>A0A6M5YXR0</accession>
<keyword evidence="4" id="KW-1185">Reference proteome</keyword>